<dbReference type="SUPFAM" id="SSF81383">
    <property type="entry name" value="F-box domain"/>
    <property type="match status" value="1"/>
</dbReference>
<evidence type="ECO:0000259" key="1">
    <source>
        <dbReference type="PROSITE" id="PS50181"/>
    </source>
</evidence>
<dbReference type="Pfam" id="PF00646">
    <property type="entry name" value="F-box"/>
    <property type="match status" value="1"/>
</dbReference>
<gene>
    <name evidence="2" type="ORF">F3Y22_tig00110895pilonHSYRG00592</name>
</gene>
<accession>A0A6A2ZF41</accession>
<dbReference type="InterPro" id="IPR050796">
    <property type="entry name" value="SCF_F-box_component"/>
</dbReference>
<dbReference type="CDD" id="cd22157">
    <property type="entry name" value="F-box_AtFBW1-like"/>
    <property type="match status" value="1"/>
</dbReference>
<sequence>MKKERIIQQLLPVEEEAEIPVLPQEIMVEILSRLPIKALCQFRCVSKQWLSLISDPLFAKSHLQKTIRNDCFYSQRKRVLISSHNLYSLEYASIGRLDENLVALELDYPLKDKSNGLAELLDSARDGFLYCERSEEDNDEVPVMVKLNFPFCVNQRNWVDILGSCNGLVCIAPDEDTLYLFNPSTRESKRIPDPPSSLASNGLSVYGFGYDFLNDDYKVVKVCCGTVCVYSLRTDSWRMVCSFLYDDNVYESGVLLNGSIHWIASCGDGADFTCVVAAFSLEEEVFSDLPAPDIVDTSSEFMIGVLNGCLCVLHSRNQMHNDFWVMTEYGVGESWTKLTLSLSYICMKPLCMAQNGEALLEVDGKLLLYNLEDDSYRYLVVNGIPEGDGFEADTYLETLVSPNSFFRT</sequence>
<dbReference type="SUPFAM" id="SSF50965">
    <property type="entry name" value="Galactose oxidase, central domain"/>
    <property type="match status" value="1"/>
</dbReference>
<keyword evidence="3" id="KW-1185">Reference proteome</keyword>
<dbReference type="InterPro" id="IPR036047">
    <property type="entry name" value="F-box-like_dom_sf"/>
</dbReference>
<dbReference type="PROSITE" id="PS50181">
    <property type="entry name" value="FBOX"/>
    <property type="match status" value="1"/>
</dbReference>
<dbReference type="InterPro" id="IPR015915">
    <property type="entry name" value="Kelch-typ_b-propeller"/>
</dbReference>
<dbReference type="Proteomes" id="UP000436088">
    <property type="component" value="Unassembled WGS sequence"/>
</dbReference>
<dbReference type="PANTHER" id="PTHR31672:SF13">
    <property type="entry name" value="F-BOX PROTEIN CPR30-LIKE"/>
    <property type="match status" value="1"/>
</dbReference>
<reference evidence="2" key="1">
    <citation type="submission" date="2019-09" db="EMBL/GenBank/DDBJ databases">
        <title>Draft genome information of white flower Hibiscus syriacus.</title>
        <authorList>
            <person name="Kim Y.-M."/>
        </authorList>
    </citation>
    <scope>NUCLEOTIDE SEQUENCE [LARGE SCALE GENOMIC DNA]</scope>
    <source>
        <strain evidence="2">YM2019G1</strain>
    </source>
</reference>
<dbReference type="Gene3D" id="1.20.1280.50">
    <property type="match status" value="1"/>
</dbReference>
<protein>
    <submittedName>
        <fullName evidence="2">F-box family protein</fullName>
    </submittedName>
</protein>
<dbReference type="InterPro" id="IPR006527">
    <property type="entry name" value="F-box-assoc_dom_typ1"/>
</dbReference>
<evidence type="ECO:0000313" key="3">
    <source>
        <dbReference type="Proteomes" id="UP000436088"/>
    </source>
</evidence>
<dbReference type="Pfam" id="PF07734">
    <property type="entry name" value="FBA_1"/>
    <property type="match status" value="1"/>
</dbReference>
<name>A0A6A2ZF41_HIBSY</name>
<dbReference type="NCBIfam" id="TIGR01640">
    <property type="entry name" value="F_box_assoc_1"/>
    <property type="match status" value="1"/>
</dbReference>
<dbReference type="PANTHER" id="PTHR31672">
    <property type="entry name" value="BNACNNG10540D PROTEIN"/>
    <property type="match status" value="1"/>
</dbReference>
<feature type="domain" description="F-box" evidence="1">
    <location>
        <begin position="16"/>
        <end position="66"/>
    </location>
</feature>
<dbReference type="AlphaFoldDB" id="A0A6A2ZF41"/>
<dbReference type="InterPro" id="IPR017451">
    <property type="entry name" value="F-box-assoc_interact_dom"/>
</dbReference>
<dbReference type="EMBL" id="VEPZ02001152">
    <property type="protein sequence ID" value="KAE8690498.1"/>
    <property type="molecule type" value="Genomic_DNA"/>
</dbReference>
<dbReference type="SMART" id="SM00256">
    <property type="entry name" value="FBOX"/>
    <property type="match status" value="1"/>
</dbReference>
<comment type="caution">
    <text evidence="2">The sequence shown here is derived from an EMBL/GenBank/DDBJ whole genome shotgun (WGS) entry which is preliminary data.</text>
</comment>
<dbReference type="InterPro" id="IPR001810">
    <property type="entry name" value="F-box_dom"/>
</dbReference>
<dbReference type="Gene3D" id="2.120.10.80">
    <property type="entry name" value="Kelch-type beta propeller"/>
    <property type="match status" value="1"/>
</dbReference>
<dbReference type="OrthoDB" id="591557at2759"/>
<dbReference type="InterPro" id="IPR011043">
    <property type="entry name" value="Gal_Oxase/kelch_b-propeller"/>
</dbReference>
<evidence type="ECO:0000313" key="2">
    <source>
        <dbReference type="EMBL" id="KAE8690498.1"/>
    </source>
</evidence>
<proteinExistence type="predicted"/>
<organism evidence="2 3">
    <name type="scientific">Hibiscus syriacus</name>
    <name type="common">Rose of Sharon</name>
    <dbReference type="NCBI Taxonomy" id="106335"/>
    <lineage>
        <taxon>Eukaryota</taxon>
        <taxon>Viridiplantae</taxon>
        <taxon>Streptophyta</taxon>
        <taxon>Embryophyta</taxon>
        <taxon>Tracheophyta</taxon>
        <taxon>Spermatophyta</taxon>
        <taxon>Magnoliopsida</taxon>
        <taxon>eudicotyledons</taxon>
        <taxon>Gunneridae</taxon>
        <taxon>Pentapetalae</taxon>
        <taxon>rosids</taxon>
        <taxon>malvids</taxon>
        <taxon>Malvales</taxon>
        <taxon>Malvaceae</taxon>
        <taxon>Malvoideae</taxon>
        <taxon>Hibiscus</taxon>
    </lineage>
</organism>